<dbReference type="GO" id="GO:0043130">
    <property type="term" value="F:ubiquitin binding"/>
    <property type="evidence" value="ECO:0007669"/>
    <property type="project" value="InterPro"/>
</dbReference>
<dbReference type="SMART" id="SM00546">
    <property type="entry name" value="CUE"/>
    <property type="match status" value="1"/>
</dbReference>
<feature type="compositionally biased region" description="Low complexity" evidence="1">
    <location>
        <begin position="1"/>
        <end position="30"/>
    </location>
</feature>
<dbReference type="InterPro" id="IPR009060">
    <property type="entry name" value="UBA-like_sf"/>
</dbReference>
<organism evidence="3 4">
    <name type="scientific">Rhodocollybia butyracea</name>
    <dbReference type="NCBI Taxonomy" id="206335"/>
    <lineage>
        <taxon>Eukaryota</taxon>
        <taxon>Fungi</taxon>
        <taxon>Dikarya</taxon>
        <taxon>Basidiomycota</taxon>
        <taxon>Agaricomycotina</taxon>
        <taxon>Agaricomycetes</taxon>
        <taxon>Agaricomycetidae</taxon>
        <taxon>Agaricales</taxon>
        <taxon>Marasmiineae</taxon>
        <taxon>Omphalotaceae</taxon>
        <taxon>Rhodocollybia</taxon>
    </lineage>
</organism>
<dbReference type="Gene3D" id="1.10.8.10">
    <property type="entry name" value="DNA helicase RuvA subunit, C-terminal domain"/>
    <property type="match status" value="1"/>
</dbReference>
<feature type="compositionally biased region" description="Basic and acidic residues" evidence="1">
    <location>
        <begin position="100"/>
        <end position="109"/>
    </location>
</feature>
<dbReference type="Proteomes" id="UP000772434">
    <property type="component" value="Unassembled WGS sequence"/>
</dbReference>
<feature type="compositionally biased region" description="Low complexity" evidence="1">
    <location>
        <begin position="313"/>
        <end position="322"/>
    </location>
</feature>
<dbReference type="SUPFAM" id="SSF46934">
    <property type="entry name" value="UBA-like"/>
    <property type="match status" value="1"/>
</dbReference>
<sequence length="374" mass="40871">MTEVTAPAAAASPPLTGHETGLTTDTTALDSPAGAELQGNAESLGLDAPAAERERVRDPNLSVLQGMFPDFDETVLQSVLDSVGGNSDRAIDVLLGMSDPEYRSDHRPNEQPSQEELDAQFARQLYMEDQQQADWQAQQQQQQQRPPRPTFSGRRASASQEPERDTMTEISDQFNKIAESGKRTFGNIFSKVKAKIAELDQPRPETSSSSYPTEAAYPTTQQHRHQRMQQVQQTAQARQYEQQQQQQLQLNQQPAYYDPNSTSESPPSSAGGYDVTPSPHIESTTPRTPPASSGIDAGKLGLLPKRPVSLFRAASPTASPTPVAGRHDSNGDDMYADDEPEPEHTAEDPFDDARAEEREQETAGTVGATKTEPV</sequence>
<evidence type="ECO:0000313" key="3">
    <source>
        <dbReference type="EMBL" id="KAF9067715.1"/>
    </source>
</evidence>
<reference evidence="3" key="1">
    <citation type="submission" date="2020-11" db="EMBL/GenBank/DDBJ databases">
        <authorList>
            <consortium name="DOE Joint Genome Institute"/>
            <person name="Ahrendt S."/>
            <person name="Riley R."/>
            <person name="Andreopoulos W."/>
            <person name="Labutti K."/>
            <person name="Pangilinan J."/>
            <person name="Ruiz-Duenas F.J."/>
            <person name="Barrasa J.M."/>
            <person name="Sanchez-Garcia M."/>
            <person name="Camarero S."/>
            <person name="Miyauchi S."/>
            <person name="Serrano A."/>
            <person name="Linde D."/>
            <person name="Babiker R."/>
            <person name="Drula E."/>
            <person name="Ayuso-Fernandez I."/>
            <person name="Pacheco R."/>
            <person name="Padilla G."/>
            <person name="Ferreira P."/>
            <person name="Barriuso J."/>
            <person name="Kellner H."/>
            <person name="Castanera R."/>
            <person name="Alfaro M."/>
            <person name="Ramirez L."/>
            <person name="Pisabarro A.G."/>
            <person name="Kuo A."/>
            <person name="Tritt A."/>
            <person name="Lipzen A."/>
            <person name="He G."/>
            <person name="Yan M."/>
            <person name="Ng V."/>
            <person name="Cullen D."/>
            <person name="Martin F."/>
            <person name="Rosso M.-N."/>
            <person name="Henrissat B."/>
            <person name="Hibbett D."/>
            <person name="Martinez A.T."/>
            <person name="Grigoriev I.V."/>
        </authorList>
    </citation>
    <scope>NUCLEOTIDE SEQUENCE</scope>
    <source>
        <strain evidence="3">AH 40177</strain>
    </source>
</reference>
<keyword evidence="4" id="KW-1185">Reference proteome</keyword>
<feature type="compositionally biased region" description="Polar residues" evidence="1">
    <location>
        <begin position="259"/>
        <end position="268"/>
    </location>
</feature>
<protein>
    <recommendedName>
        <fullName evidence="2">CUE domain-containing protein</fullName>
    </recommendedName>
</protein>
<dbReference type="PROSITE" id="PS51140">
    <property type="entry name" value="CUE"/>
    <property type="match status" value="1"/>
</dbReference>
<proteinExistence type="predicted"/>
<dbReference type="OrthoDB" id="9942608at2759"/>
<feature type="compositionally biased region" description="Low complexity" evidence="1">
    <location>
        <begin position="228"/>
        <end position="253"/>
    </location>
</feature>
<feature type="region of interest" description="Disordered" evidence="1">
    <location>
        <begin position="1"/>
        <end position="55"/>
    </location>
</feature>
<accession>A0A9P5PTJ4</accession>
<dbReference type="PANTHER" id="PTHR16461">
    <property type="entry name" value="TOLL-INTERACTING PROTEIN"/>
    <property type="match status" value="1"/>
</dbReference>
<comment type="caution">
    <text evidence="3">The sequence shown here is derived from an EMBL/GenBank/DDBJ whole genome shotgun (WGS) entry which is preliminary data.</text>
</comment>
<dbReference type="GO" id="GO:0031624">
    <property type="term" value="F:ubiquitin conjugating enzyme binding"/>
    <property type="evidence" value="ECO:0007669"/>
    <property type="project" value="TreeGrafter"/>
</dbReference>
<dbReference type="PANTHER" id="PTHR16461:SF5">
    <property type="entry name" value="TOLL-INTERACTING PROTEIN"/>
    <property type="match status" value="1"/>
</dbReference>
<dbReference type="GO" id="GO:0005737">
    <property type="term" value="C:cytoplasm"/>
    <property type="evidence" value="ECO:0007669"/>
    <property type="project" value="TreeGrafter"/>
</dbReference>
<evidence type="ECO:0000313" key="4">
    <source>
        <dbReference type="Proteomes" id="UP000772434"/>
    </source>
</evidence>
<dbReference type="CDD" id="cd14279">
    <property type="entry name" value="CUE"/>
    <property type="match status" value="1"/>
</dbReference>
<gene>
    <name evidence="3" type="ORF">BDP27DRAFT_1422575</name>
</gene>
<feature type="domain" description="CUE" evidence="2">
    <location>
        <begin position="56"/>
        <end position="99"/>
    </location>
</feature>
<evidence type="ECO:0000256" key="1">
    <source>
        <dbReference type="SAM" id="MobiDB-lite"/>
    </source>
</evidence>
<dbReference type="Pfam" id="PF02845">
    <property type="entry name" value="CUE"/>
    <property type="match status" value="1"/>
</dbReference>
<dbReference type="GO" id="GO:0006511">
    <property type="term" value="P:ubiquitin-dependent protein catabolic process"/>
    <property type="evidence" value="ECO:0007669"/>
    <property type="project" value="TreeGrafter"/>
</dbReference>
<dbReference type="InterPro" id="IPR003892">
    <property type="entry name" value="CUE"/>
</dbReference>
<evidence type="ECO:0000259" key="2">
    <source>
        <dbReference type="PROSITE" id="PS51140"/>
    </source>
</evidence>
<name>A0A9P5PTJ4_9AGAR</name>
<dbReference type="EMBL" id="JADNRY010000069">
    <property type="protein sequence ID" value="KAF9067715.1"/>
    <property type="molecule type" value="Genomic_DNA"/>
</dbReference>
<feature type="region of interest" description="Disordered" evidence="1">
    <location>
        <begin position="97"/>
        <end position="374"/>
    </location>
</feature>
<feature type="compositionally biased region" description="Low complexity" evidence="1">
    <location>
        <begin position="129"/>
        <end position="144"/>
    </location>
</feature>
<dbReference type="AlphaFoldDB" id="A0A9P5PTJ4"/>
<feature type="compositionally biased region" description="Basic and acidic residues" evidence="1">
    <location>
        <begin position="342"/>
        <end position="361"/>
    </location>
</feature>